<gene>
    <name evidence="2" type="ORF">BD293_0065</name>
</gene>
<comment type="caution">
    <text evidence="2">The sequence shown here is derived from an EMBL/GenBank/DDBJ whole genome shotgun (WGS) entry which is preliminary data.</text>
</comment>
<dbReference type="SUPFAM" id="SSF56925">
    <property type="entry name" value="OMPA-like"/>
    <property type="match status" value="1"/>
</dbReference>
<organism evidence="2 3">
    <name type="scientific">Roseinatronobacter monicus</name>
    <dbReference type="NCBI Taxonomy" id="393481"/>
    <lineage>
        <taxon>Bacteria</taxon>
        <taxon>Pseudomonadati</taxon>
        <taxon>Pseudomonadota</taxon>
        <taxon>Alphaproteobacteria</taxon>
        <taxon>Rhodobacterales</taxon>
        <taxon>Paracoccaceae</taxon>
        <taxon>Roseinatronobacter</taxon>
    </lineage>
</organism>
<sequence>MQKMYRITALGGSMVSILALVAAFGATHAQADSRNCALIDGVLPTGCAHDNAGLVVSRPSPTSSGHTSAGDLGETGFSVSIDAGVTQPRQHVAGDAAVTERLRRMDHALSDMGFRVSVDGLGAKPILNVSTVDMRSGYRAGEVISFRSSSNYPAWIENAEIVVVDARSPGVPLAILSTGPNATANWTMPADAPDAMAYVLRVYDAQGRRDETVPLPLIRSDRELPGSELTGPVIAAGEGEDRTARRRIPVRGGAITVSGTDMPAGGQLSLMGEPVVPDIRRNFVIQRILPPGTHDVTINAGNESQAQSVTIPHRDIFATGIADITLGRDRVSGENWRYGRVAGFVDGVYANGTRLTASVDTRDTEMRDMFRNITRRHPDQVLRGIEDRDVWVTTGDDSKTENLAPTSGRFYLRLERDNSHIMWGDFRPESDLSRVVRTDRTLYGLSGRFETTETMPNGEARATVTGYAAQIDRLTQRDVFRGTGGSSYFLSRRDIESGTETLIAEVRDPVSGRIISTRRLVEGRDYRIDYVQGVVILNEPLGPTAGGSGLSSDRPMGDYDVNLIAQYDYVPAAGASLTSTYGGRAEAWLTQNVRVGVSGSRETTGLADNTLVGADILVQRHEGTYISLDAARSEGPGLNTRPSLTGGLDLDDDQVAAGVRGQRALGVRAEGRLDLADLGGEGHVFGWYEHRQAGFWSPDYNATETERSYGIDGAIGLGQATLTFGAEEARRGADRRTQKARIGVDTPLRDDLALEVELAHRTERNMAAAAPTGENGTRTDIAARLTWDAFEDARLWVFGQATVRQSGDLARDNRIGAGGEVDLTDTLTLSGEASTGNLGFAGRADLTYRPNATTSYRLGLREDRTRTNELSSAARRSISFGADRKINDAWSATTETVMGGIRDRRSLTSTYGVTYTPDEVRSYSMGVLTGETRESDGTTVKRDGVSFGLTHNNANSVNYRLRAEYRRDRSDNPDRFTKRNSWLVSGDLGYQTSDDWRLIAALDLVLSSGDGMSLRDGRYIEGKLGYAYRPVDNDRLNALFSYTFLDDQPGGDQINIDGNIGGPHQRSHILNAAMNYDLDERWTLGLKYGFRHREQTDRITGESTRSTAHLGIARLDYRIVQKWDIMGEVRAFHAPQANTTEVGALLGVYREVNPNARIGIGYSWGGISDDMRRIDRAREGLFLNIIGKF</sequence>
<reference evidence="2 3" key="1">
    <citation type="submission" date="2019-06" db="EMBL/GenBank/DDBJ databases">
        <title>Genomic Encyclopedia of Archaeal and Bacterial Type Strains, Phase II (KMG-II): from individual species to whole genera.</title>
        <authorList>
            <person name="Goeker M."/>
        </authorList>
    </citation>
    <scope>NUCLEOTIDE SEQUENCE [LARGE SCALE GENOMIC DNA]</scope>
    <source>
        <strain evidence="2 3">DSM 18423</strain>
    </source>
</reference>
<dbReference type="SUPFAM" id="SSF56935">
    <property type="entry name" value="Porins"/>
    <property type="match status" value="1"/>
</dbReference>
<feature type="signal peptide" evidence="1">
    <location>
        <begin position="1"/>
        <end position="31"/>
    </location>
</feature>
<evidence type="ECO:0000256" key="1">
    <source>
        <dbReference type="SAM" id="SignalP"/>
    </source>
</evidence>
<keyword evidence="3" id="KW-1185">Reference proteome</keyword>
<accession>A0A543K8U6</accession>
<name>A0A543K8U6_9RHOB</name>
<dbReference type="Proteomes" id="UP000320582">
    <property type="component" value="Unassembled WGS sequence"/>
</dbReference>
<evidence type="ECO:0000313" key="2">
    <source>
        <dbReference type="EMBL" id="TQM91511.1"/>
    </source>
</evidence>
<dbReference type="AlphaFoldDB" id="A0A543K8U6"/>
<protein>
    <submittedName>
        <fullName evidence="2">Uncharacterized protein</fullName>
    </submittedName>
</protein>
<dbReference type="EMBL" id="VFPT01000001">
    <property type="protein sequence ID" value="TQM91511.1"/>
    <property type="molecule type" value="Genomic_DNA"/>
</dbReference>
<keyword evidence="1" id="KW-0732">Signal</keyword>
<proteinExistence type="predicted"/>
<dbReference type="InterPro" id="IPR011250">
    <property type="entry name" value="OMP/PagP_B-barrel"/>
</dbReference>
<evidence type="ECO:0000313" key="3">
    <source>
        <dbReference type="Proteomes" id="UP000320582"/>
    </source>
</evidence>
<feature type="chain" id="PRO_5022020674" evidence="1">
    <location>
        <begin position="32"/>
        <end position="1189"/>
    </location>
</feature>